<reference evidence="1" key="2">
    <citation type="submission" date="2020-11" db="EMBL/GenBank/DDBJ databases">
        <authorList>
            <person name="McCartney M.A."/>
            <person name="Auch B."/>
            <person name="Kono T."/>
            <person name="Mallez S."/>
            <person name="Becker A."/>
            <person name="Gohl D.M."/>
            <person name="Silverstein K.A.T."/>
            <person name="Koren S."/>
            <person name="Bechman K.B."/>
            <person name="Herman A."/>
            <person name="Abrahante J.E."/>
            <person name="Garbe J."/>
        </authorList>
    </citation>
    <scope>NUCLEOTIDE SEQUENCE</scope>
    <source>
        <strain evidence="1">Duluth1</strain>
        <tissue evidence="1">Whole animal</tissue>
    </source>
</reference>
<accession>A0A9D4R747</accession>
<keyword evidence="2" id="KW-1185">Reference proteome</keyword>
<dbReference type="EMBL" id="JAIWYP010000003">
    <property type="protein sequence ID" value="KAH3855705.1"/>
    <property type="molecule type" value="Genomic_DNA"/>
</dbReference>
<reference evidence="1" key="1">
    <citation type="journal article" date="2019" name="bioRxiv">
        <title>The Genome of the Zebra Mussel, Dreissena polymorpha: A Resource for Invasive Species Research.</title>
        <authorList>
            <person name="McCartney M.A."/>
            <person name="Auch B."/>
            <person name="Kono T."/>
            <person name="Mallez S."/>
            <person name="Zhang Y."/>
            <person name="Obille A."/>
            <person name="Becker A."/>
            <person name="Abrahante J.E."/>
            <person name="Garbe J."/>
            <person name="Badalamenti J.P."/>
            <person name="Herman A."/>
            <person name="Mangelson H."/>
            <person name="Liachko I."/>
            <person name="Sullivan S."/>
            <person name="Sone E.D."/>
            <person name="Koren S."/>
            <person name="Silverstein K.A.T."/>
            <person name="Beckman K.B."/>
            <person name="Gohl D.M."/>
        </authorList>
    </citation>
    <scope>NUCLEOTIDE SEQUENCE</scope>
    <source>
        <strain evidence="1">Duluth1</strain>
        <tissue evidence="1">Whole animal</tissue>
    </source>
</reference>
<evidence type="ECO:0000313" key="1">
    <source>
        <dbReference type="EMBL" id="KAH3855705.1"/>
    </source>
</evidence>
<dbReference type="AlphaFoldDB" id="A0A9D4R747"/>
<organism evidence="1 2">
    <name type="scientific">Dreissena polymorpha</name>
    <name type="common">Zebra mussel</name>
    <name type="synonym">Mytilus polymorpha</name>
    <dbReference type="NCBI Taxonomy" id="45954"/>
    <lineage>
        <taxon>Eukaryota</taxon>
        <taxon>Metazoa</taxon>
        <taxon>Spiralia</taxon>
        <taxon>Lophotrochozoa</taxon>
        <taxon>Mollusca</taxon>
        <taxon>Bivalvia</taxon>
        <taxon>Autobranchia</taxon>
        <taxon>Heteroconchia</taxon>
        <taxon>Euheterodonta</taxon>
        <taxon>Imparidentia</taxon>
        <taxon>Neoheterodontei</taxon>
        <taxon>Myida</taxon>
        <taxon>Dreissenoidea</taxon>
        <taxon>Dreissenidae</taxon>
        <taxon>Dreissena</taxon>
    </lineage>
</organism>
<name>A0A9D4R747_DREPO</name>
<proteinExistence type="predicted"/>
<protein>
    <submittedName>
        <fullName evidence="1">Uncharacterized protein</fullName>
    </submittedName>
</protein>
<gene>
    <name evidence="1" type="ORF">DPMN_098275</name>
</gene>
<comment type="caution">
    <text evidence="1">The sequence shown here is derived from an EMBL/GenBank/DDBJ whole genome shotgun (WGS) entry which is preliminary data.</text>
</comment>
<evidence type="ECO:0000313" key="2">
    <source>
        <dbReference type="Proteomes" id="UP000828390"/>
    </source>
</evidence>
<sequence length="73" mass="8091">MDCFFKNTDACDTTVPLEIETTRIKDAINKFAAAHCDLSPPNICQVAPTCDMEKALDLCFVTIDGFNLMDICK</sequence>
<dbReference type="Proteomes" id="UP000828390">
    <property type="component" value="Unassembled WGS sequence"/>
</dbReference>